<dbReference type="InterPro" id="IPR006047">
    <property type="entry name" value="GH13_cat_dom"/>
</dbReference>
<dbReference type="AlphaFoldDB" id="A0A6G0YZD0"/>
<evidence type="ECO:0000313" key="4">
    <source>
        <dbReference type="EMBL" id="KAF0763585.1"/>
    </source>
</evidence>
<evidence type="ECO:0000259" key="3">
    <source>
        <dbReference type="SMART" id="SM00642"/>
    </source>
</evidence>
<evidence type="ECO:0000313" key="5">
    <source>
        <dbReference type="Proteomes" id="UP000478052"/>
    </source>
</evidence>
<dbReference type="Pfam" id="PF00128">
    <property type="entry name" value="Alpha-amylase"/>
    <property type="match status" value="1"/>
</dbReference>
<dbReference type="EC" id="3.2.1.20" evidence="2"/>
<dbReference type="InterPro" id="IPR017853">
    <property type="entry name" value="GH"/>
</dbReference>
<dbReference type="GO" id="GO:0005975">
    <property type="term" value="P:carbohydrate metabolic process"/>
    <property type="evidence" value="ECO:0007669"/>
    <property type="project" value="InterPro"/>
</dbReference>
<evidence type="ECO:0000256" key="2">
    <source>
        <dbReference type="ARBA" id="ARBA00012741"/>
    </source>
</evidence>
<sequence>MHMAVFGNTMWEWNEIRQQYYLHQFYKQQPDLNFWNPLVRKEIKDVLRFWLDKGVDGFRMDAVPHIYERRDFLDSPILNDGKLEKIDYTQGLDECFYEVNDWRSLLDEYKKKDGQTRLMAIETYLNFKYSKKFYGNETNPGAHFPLNTCFFAEKHLSAREYVDRLTELFSNLPTGAWLSWICARLSSSNDSVSLHEPIRPIGNHDAQRAASSYGLELIDGMHMIQLLLPIGTPIVYMADELGMTNTYLRDDQRHYKALVWDRETGRTPFQWDSSPQAGFSNKTKTWKPINPNYVTLNVKSQMAARRSHLKIFKEIANLRKLEIFCTGNVELYEISEYVFGFSRSNKFFKTYFIVVNLGSEMENINLNKFKKILSPKLIVKISSLFAEQSNGDIVSAKSFTLRPSAALVLESIIY</sequence>
<protein>
    <recommendedName>
        <fullName evidence="2">alpha-glucosidase</fullName>
        <ecNumber evidence="2">3.2.1.20</ecNumber>
    </recommendedName>
</protein>
<dbReference type="InterPro" id="IPR013780">
    <property type="entry name" value="Glyco_hydro_b"/>
</dbReference>
<accession>A0A6G0YZD0</accession>
<dbReference type="Gene3D" id="3.90.400.10">
    <property type="entry name" value="Oligo-1,6-glucosidase, Domain 2"/>
    <property type="match status" value="1"/>
</dbReference>
<keyword evidence="5" id="KW-1185">Reference proteome</keyword>
<dbReference type="GO" id="GO:0004558">
    <property type="term" value="F:alpha-1,4-glucosidase activity"/>
    <property type="evidence" value="ECO:0007669"/>
    <property type="project" value="UniProtKB-EC"/>
</dbReference>
<dbReference type="Gene3D" id="2.60.40.1180">
    <property type="entry name" value="Golgi alpha-mannosidase II"/>
    <property type="match status" value="1"/>
</dbReference>
<dbReference type="SUPFAM" id="SSF51445">
    <property type="entry name" value="(Trans)glycosidases"/>
    <property type="match status" value="1"/>
</dbReference>
<dbReference type="PANTHER" id="PTHR10357">
    <property type="entry name" value="ALPHA-AMYLASE FAMILY MEMBER"/>
    <property type="match status" value="1"/>
</dbReference>
<comment type="catalytic activity">
    <reaction evidence="1">
        <text>Hydrolysis of terminal, non-reducing (1-&gt;4)-linked alpha-D-glucose residues with release of alpha-D-glucose.</text>
        <dbReference type="EC" id="3.2.1.20"/>
    </reaction>
</comment>
<comment type="caution">
    <text evidence="4">The sequence shown here is derived from an EMBL/GenBank/DDBJ whole genome shotgun (WGS) entry which is preliminary data.</text>
</comment>
<dbReference type="PANTHER" id="PTHR10357:SF179">
    <property type="entry name" value="NEUTRAL AND BASIC AMINO ACID TRANSPORT PROTEIN RBAT"/>
    <property type="match status" value="1"/>
</dbReference>
<dbReference type="SMART" id="SM00642">
    <property type="entry name" value="Aamy"/>
    <property type="match status" value="1"/>
</dbReference>
<reference evidence="4 5" key="1">
    <citation type="submission" date="2019-08" db="EMBL/GenBank/DDBJ databases">
        <title>Whole genome of Aphis craccivora.</title>
        <authorList>
            <person name="Voronova N.V."/>
            <person name="Shulinski R.S."/>
            <person name="Bandarenka Y.V."/>
            <person name="Zhorov D.G."/>
            <person name="Warner D."/>
        </authorList>
    </citation>
    <scope>NUCLEOTIDE SEQUENCE [LARGE SCALE GENOMIC DNA]</scope>
    <source>
        <strain evidence="4">180601</strain>
        <tissue evidence="4">Whole Body</tissue>
    </source>
</reference>
<proteinExistence type="predicted"/>
<evidence type="ECO:0000256" key="1">
    <source>
        <dbReference type="ARBA" id="ARBA00001657"/>
    </source>
</evidence>
<name>A0A6G0YZD0_APHCR</name>
<dbReference type="Proteomes" id="UP000478052">
    <property type="component" value="Unassembled WGS sequence"/>
</dbReference>
<dbReference type="Gene3D" id="3.20.20.80">
    <property type="entry name" value="Glycosidases"/>
    <property type="match status" value="1"/>
</dbReference>
<dbReference type="EMBL" id="VUJU01001845">
    <property type="protein sequence ID" value="KAF0763585.1"/>
    <property type="molecule type" value="Genomic_DNA"/>
</dbReference>
<organism evidence="4 5">
    <name type="scientific">Aphis craccivora</name>
    <name type="common">Cowpea aphid</name>
    <dbReference type="NCBI Taxonomy" id="307492"/>
    <lineage>
        <taxon>Eukaryota</taxon>
        <taxon>Metazoa</taxon>
        <taxon>Ecdysozoa</taxon>
        <taxon>Arthropoda</taxon>
        <taxon>Hexapoda</taxon>
        <taxon>Insecta</taxon>
        <taxon>Pterygota</taxon>
        <taxon>Neoptera</taxon>
        <taxon>Paraneoptera</taxon>
        <taxon>Hemiptera</taxon>
        <taxon>Sternorrhyncha</taxon>
        <taxon>Aphidomorpha</taxon>
        <taxon>Aphidoidea</taxon>
        <taxon>Aphididae</taxon>
        <taxon>Aphidini</taxon>
        <taxon>Aphis</taxon>
        <taxon>Aphis</taxon>
    </lineage>
</organism>
<gene>
    <name evidence="4" type="ORF">FWK35_00026346</name>
</gene>
<feature type="domain" description="Glycosyl hydrolase family 13 catalytic" evidence="3">
    <location>
        <begin position="2"/>
        <end position="270"/>
    </location>
</feature>
<dbReference type="OrthoDB" id="1740265at2759"/>
<dbReference type="InterPro" id="IPR045857">
    <property type="entry name" value="O16G_dom_2"/>
</dbReference>